<organism evidence="8 9">
    <name type="scientific">Heracleum sosnowskyi</name>
    <dbReference type="NCBI Taxonomy" id="360622"/>
    <lineage>
        <taxon>Eukaryota</taxon>
        <taxon>Viridiplantae</taxon>
        <taxon>Streptophyta</taxon>
        <taxon>Embryophyta</taxon>
        <taxon>Tracheophyta</taxon>
        <taxon>Spermatophyta</taxon>
        <taxon>Magnoliopsida</taxon>
        <taxon>eudicotyledons</taxon>
        <taxon>Gunneridae</taxon>
        <taxon>Pentapetalae</taxon>
        <taxon>asterids</taxon>
        <taxon>campanulids</taxon>
        <taxon>Apiales</taxon>
        <taxon>Apiaceae</taxon>
        <taxon>Apioideae</taxon>
        <taxon>apioid superclade</taxon>
        <taxon>Tordylieae</taxon>
        <taxon>Tordyliinae</taxon>
        <taxon>Heracleum</taxon>
    </lineage>
</organism>
<feature type="domain" description="AAA+ ATPase" evidence="7">
    <location>
        <begin position="259"/>
        <end position="397"/>
    </location>
</feature>
<keyword evidence="9" id="KW-1185">Reference proteome</keyword>
<comment type="similarity">
    <text evidence="2">Belongs to the AAA ATPase family. BCS1 subfamily.</text>
</comment>
<evidence type="ECO:0000256" key="3">
    <source>
        <dbReference type="ARBA" id="ARBA00022801"/>
    </source>
</evidence>
<evidence type="ECO:0000256" key="1">
    <source>
        <dbReference type="ARBA" id="ARBA00001946"/>
    </source>
</evidence>
<dbReference type="SUPFAM" id="SSF52540">
    <property type="entry name" value="P-loop containing nucleoside triphosphate hydrolases"/>
    <property type="match status" value="1"/>
</dbReference>
<keyword evidence="3" id="KW-0378">Hydrolase</keyword>
<dbReference type="Pfam" id="PF25568">
    <property type="entry name" value="AAA_lid_At3g28540"/>
    <property type="match status" value="1"/>
</dbReference>
<evidence type="ECO:0000259" key="7">
    <source>
        <dbReference type="SMART" id="SM00382"/>
    </source>
</evidence>
<keyword evidence="4" id="KW-0460">Magnesium</keyword>
<reference evidence="8" key="2">
    <citation type="submission" date="2023-05" db="EMBL/GenBank/DDBJ databases">
        <authorList>
            <person name="Schelkunov M.I."/>
        </authorList>
    </citation>
    <scope>NUCLEOTIDE SEQUENCE</scope>
    <source>
        <strain evidence="8">Hsosn_3</strain>
        <tissue evidence="8">Leaf</tissue>
    </source>
</reference>
<dbReference type="InterPro" id="IPR058017">
    <property type="entry name" value="At3g28540-like_C"/>
</dbReference>
<dbReference type="InterPro" id="IPR003960">
    <property type="entry name" value="ATPase_AAA_CS"/>
</dbReference>
<reference evidence="8" key="1">
    <citation type="submission" date="2023-02" db="EMBL/GenBank/DDBJ databases">
        <title>Genome of toxic invasive species Heracleum sosnowskyi carries increased number of genes despite the absence of recent whole-genome duplications.</title>
        <authorList>
            <person name="Schelkunov M."/>
            <person name="Shtratnikova V."/>
            <person name="Makarenko M."/>
            <person name="Klepikova A."/>
            <person name="Omelchenko D."/>
            <person name="Novikova G."/>
            <person name="Obukhova E."/>
            <person name="Bogdanov V."/>
            <person name="Penin A."/>
            <person name="Logacheva M."/>
        </authorList>
    </citation>
    <scope>NUCLEOTIDE SEQUENCE</scope>
    <source>
        <strain evidence="8">Hsosn_3</strain>
        <tissue evidence="8">Leaf</tissue>
    </source>
</reference>
<dbReference type="Gene3D" id="6.10.280.40">
    <property type="match status" value="1"/>
</dbReference>
<dbReference type="SMART" id="SM00382">
    <property type="entry name" value="AAA"/>
    <property type="match status" value="1"/>
</dbReference>
<evidence type="ECO:0000256" key="4">
    <source>
        <dbReference type="ARBA" id="ARBA00022842"/>
    </source>
</evidence>
<dbReference type="InterPro" id="IPR003593">
    <property type="entry name" value="AAA+_ATPase"/>
</dbReference>
<dbReference type="AlphaFoldDB" id="A0AAD8HCE1"/>
<comment type="catalytic activity">
    <reaction evidence="5">
        <text>ATP + H2O = ADP + phosphate + H(+)</text>
        <dbReference type="Rhea" id="RHEA:13065"/>
        <dbReference type="ChEBI" id="CHEBI:15377"/>
        <dbReference type="ChEBI" id="CHEBI:15378"/>
        <dbReference type="ChEBI" id="CHEBI:30616"/>
        <dbReference type="ChEBI" id="CHEBI:43474"/>
        <dbReference type="ChEBI" id="CHEBI:456216"/>
    </reaction>
</comment>
<dbReference type="InterPro" id="IPR003959">
    <property type="entry name" value="ATPase_AAA_core"/>
</dbReference>
<evidence type="ECO:0000256" key="6">
    <source>
        <dbReference type="RuleBase" id="RU003651"/>
    </source>
</evidence>
<dbReference type="PANTHER" id="PTHR23070">
    <property type="entry name" value="BCS1 AAA-TYPE ATPASE"/>
    <property type="match status" value="1"/>
</dbReference>
<evidence type="ECO:0000256" key="5">
    <source>
        <dbReference type="ARBA" id="ARBA00049360"/>
    </source>
</evidence>
<dbReference type="Proteomes" id="UP001237642">
    <property type="component" value="Unassembled WGS sequence"/>
</dbReference>
<dbReference type="CDD" id="cd19510">
    <property type="entry name" value="RecA-like_BCS1"/>
    <property type="match status" value="1"/>
</dbReference>
<dbReference type="GO" id="GO:0016887">
    <property type="term" value="F:ATP hydrolysis activity"/>
    <property type="evidence" value="ECO:0007669"/>
    <property type="project" value="InterPro"/>
</dbReference>
<dbReference type="Pfam" id="PF00004">
    <property type="entry name" value="AAA"/>
    <property type="match status" value="1"/>
</dbReference>
<protein>
    <submittedName>
        <fullName evidence="8">AAA-ATPase</fullName>
    </submittedName>
</protein>
<evidence type="ECO:0000313" key="9">
    <source>
        <dbReference type="Proteomes" id="UP001237642"/>
    </source>
</evidence>
<dbReference type="InterPro" id="IPR050747">
    <property type="entry name" value="Mitochondrial_chaperone_BCS1"/>
</dbReference>
<proteinExistence type="inferred from homology"/>
<keyword evidence="6" id="KW-0547">Nucleotide-binding</keyword>
<sequence length="492" mass="56465">MVTLNDLPSPSTAYAAYASISASFMLLQTTFHQVVPRQLQDFLVSAFFRLFKRTNTSLLTLVVDQFDGMSRNDLFDSFEIYMSTKTNPKTNRLKITKSSKEKHLNIRLAQSENIIDFFQDIEIKWLFVCEESENTGKNNGRNISKVPDDFGNRPWQFKTKQWFELSFEKIHKEIVINSYIPFVLEEAKAIRNAKKVVKLHTLANNAYFAETPAWDSINLEHPSTFDKLAMEPSEKKTLMDDLDLFVQRKEYYKSVGRAWKRGYLLYGPPGTGKSSLIAAIANYLKFDIYDLQLMNVKHDSGLRKLLLATANRSILVIEDIDCSVELPDRHTKPVPPERHPRDLQFTLSGLLNFIDGLWSSCGDERIIIFTTNNKDKLDPALLRPGRMDKHIHMSYLSFNGFKTLASNYLAIRDQHWRFGEIEELIGSTQVTPAEVAEELMKTNDADASLGGLVNFLNGKKRERSVERKDDEDSTDEIELIPDAKRIKANGWQ</sequence>
<evidence type="ECO:0000256" key="2">
    <source>
        <dbReference type="ARBA" id="ARBA00007448"/>
    </source>
</evidence>
<keyword evidence="6" id="KW-0067">ATP-binding</keyword>
<gene>
    <name evidence="8" type="ORF">POM88_039098</name>
</gene>
<dbReference type="GO" id="GO:0006950">
    <property type="term" value="P:response to stress"/>
    <property type="evidence" value="ECO:0007669"/>
    <property type="project" value="UniProtKB-ARBA"/>
</dbReference>
<dbReference type="Pfam" id="PF14363">
    <property type="entry name" value="AAA_assoc"/>
    <property type="match status" value="1"/>
</dbReference>
<dbReference type="GO" id="GO:0005524">
    <property type="term" value="F:ATP binding"/>
    <property type="evidence" value="ECO:0007669"/>
    <property type="project" value="UniProtKB-KW"/>
</dbReference>
<comment type="cofactor">
    <cofactor evidence="1">
        <name>Mg(2+)</name>
        <dbReference type="ChEBI" id="CHEBI:18420"/>
    </cofactor>
</comment>
<dbReference type="InterPro" id="IPR025753">
    <property type="entry name" value="AAA_N_dom"/>
</dbReference>
<name>A0AAD8HCE1_9APIA</name>
<comment type="caution">
    <text evidence="8">The sequence shown here is derived from an EMBL/GenBank/DDBJ whole genome shotgun (WGS) entry which is preliminary data.</text>
</comment>
<dbReference type="EMBL" id="JAUIZM010000009">
    <property type="protein sequence ID" value="KAK1363537.1"/>
    <property type="molecule type" value="Genomic_DNA"/>
</dbReference>
<dbReference type="PROSITE" id="PS00674">
    <property type="entry name" value="AAA"/>
    <property type="match status" value="1"/>
</dbReference>
<dbReference type="Gene3D" id="3.40.50.300">
    <property type="entry name" value="P-loop containing nucleotide triphosphate hydrolases"/>
    <property type="match status" value="1"/>
</dbReference>
<accession>A0AAD8HCE1</accession>
<evidence type="ECO:0000313" key="8">
    <source>
        <dbReference type="EMBL" id="KAK1363537.1"/>
    </source>
</evidence>
<dbReference type="InterPro" id="IPR027417">
    <property type="entry name" value="P-loop_NTPase"/>
</dbReference>